<keyword evidence="2 7" id="KW-0349">Heme</keyword>
<keyword evidence="6 7" id="KW-0503">Monooxygenase</keyword>
<keyword evidence="4 7" id="KW-0560">Oxidoreductase</keyword>
<evidence type="ECO:0000256" key="7">
    <source>
        <dbReference type="RuleBase" id="RU000461"/>
    </source>
</evidence>
<dbReference type="InterPro" id="IPR036396">
    <property type="entry name" value="Cyt_P450_sf"/>
</dbReference>
<dbReference type="Proteomes" id="UP000293638">
    <property type="component" value="Unassembled WGS sequence"/>
</dbReference>
<dbReference type="PROSITE" id="PS00086">
    <property type="entry name" value="CYTOCHROME_P450"/>
    <property type="match status" value="1"/>
</dbReference>
<evidence type="ECO:0008006" key="10">
    <source>
        <dbReference type="Google" id="ProtNLM"/>
    </source>
</evidence>
<sequence length="412" mass="44990">MIGTDLPGAPDFEPADPSFVADPYPVYARLRREAPVAWSPHTGQVLVSRHADVDAVLRDRRFGRSYLHVATHAEMGRPSEPPALAPFWSVVRDGMLDTEPPDHTRLRRLVSRAFTPARVEALRPQVQLIARGLVDDLLAAGADGGEVELRRTIAEPLPLAVISDLLGVPESDRSLLLPWSHDMCRMYELHPTPDDQRAAVVAAEEFADYLRALAAERRRRPGDDLVSALTQVVDEGERLTEDELVGTCVLLLNAGHEATVGVTVNGVATLLQHRELWRALGEDPALVPSAVEELLRFATPLQLFSRWALEDADVAGVPVRRGTQVALLFGSANRDEERFADPEQLDLGRTPNPHISFGAGIHYCLGAPMARLELGAVFAELAARAPGLELVGEPSYGRGFIIRELEAVSVTV</sequence>
<keyword evidence="5 7" id="KW-0408">Iron</keyword>
<dbReference type="PRINTS" id="PR00359">
    <property type="entry name" value="BP450"/>
</dbReference>
<dbReference type="GO" id="GO:0005506">
    <property type="term" value="F:iron ion binding"/>
    <property type="evidence" value="ECO:0007669"/>
    <property type="project" value="InterPro"/>
</dbReference>
<evidence type="ECO:0000256" key="2">
    <source>
        <dbReference type="ARBA" id="ARBA00022617"/>
    </source>
</evidence>
<dbReference type="InterPro" id="IPR001128">
    <property type="entry name" value="Cyt_P450"/>
</dbReference>
<protein>
    <recommendedName>
        <fullName evidence="10">Cytochrome P450</fullName>
    </recommendedName>
</protein>
<evidence type="ECO:0000256" key="6">
    <source>
        <dbReference type="ARBA" id="ARBA00023033"/>
    </source>
</evidence>
<dbReference type="Pfam" id="PF00067">
    <property type="entry name" value="p450"/>
    <property type="match status" value="1"/>
</dbReference>
<dbReference type="EMBL" id="SGXD01000006">
    <property type="protein sequence ID" value="RZS79442.1"/>
    <property type="molecule type" value="Genomic_DNA"/>
</dbReference>
<dbReference type="FunFam" id="1.10.630.10:FF:000018">
    <property type="entry name" value="Cytochrome P450 monooxygenase"/>
    <property type="match status" value="1"/>
</dbReference>
<dbReference type="CDD" id="cd20625">
    <property type="entry name" value="CYP164-like"/>
    <property type="match status" value="1"/>
</dbReference>
<evidence type="ECO:0000256" key="4">
    <source>
        <dbReference type="ARBA" id="ARBA00023002"/>
    </source>
</evidence>
<dbReference type="GO" id="GO:0020037">
    <property type="term" value="F:heme binding"/>
    <property type="evidence" value="ECO:0007669"/>
    <property type="project" value="InterPro"/>
</dbReference>
<reference evidence="8 9" key="1">
    <citation type="submission" date="2019-02" db="EMBL/GenBank/DDBJ databases">
        <title>Genomic Encyclopedia of Type Strains, Phase IV (KMG-IV): sequencing the most valuable type-strain genomes for metagenomic binning, comparative biology and taxonomic classification.</title>
        <authorList>
            <person name="Goeker M."/>
        </authorList>
    </citation>
    <scope>NUCLEOTIDE SEQUENCE [LARGE SCALE GENOMIC DNA]</scope>
    <source>
        <strain evidence="8 9">DSM 45622</strain>
    </source>
</reference>
<keyword evidence="9" id="KW-1185">Reference proteome</keyword>
<organism evidence="8 9">
    <name type="scientific">Motilibacter rhizosphaerae</name>
    <dbReference type="NCBI Taxonomy" id="598652"/>
    <lineage>
        <taxon>Bacteria</taxon>
        <taxon>Bacillati</taxon>
        <taxon>Actinomycetota</taxon>
        <taxon>Actinomycetes</taxon>
        <taxon>Motilibacterales</taxon>
        <taxon>Motilibacteraceae</taxon>
        <taxon>Motilibacter</taxon>
    </lineage>
</organism>
<evidence type="ECO:0000313" key="8">
    <source>
        <dbReference type="EMBL" id="RZS79442.1"/>
    </source>
</evidence>
<dbReference type="RefSeq" id="WP_130494516.1">
    <property type="nucleotide sequence ID" value="NZ_SGXD01000006.1"/>
</dbReference>
<keyword evidence="3 7" id="KW-0479">Metal-binding</keyword>
<evidence type="ECO:0000313" key="9">
    <source>
        <dbReference type="Proteomes" id="UP000293638"/>
    </source>
</evidence>
<dbReference type="PANTHER" id="PTHR46696">
    <property type="entry name" value="P450, PUTATIVE (EUROFUNG)-RELATED"/>
    <property type="match status" value="1"/>
</dbReference>
<dbReference type="AlphaFoldDB" id="A0A4Q7NAQ8"/>
<evidence type="ECO:0000256" key="1">
    <source>
        <dbReference type="ARBA" id="ARBA00010617"/>
    </source>
</evidence>
<dbReference type="GO" id="GO:0004497">
    <property type="term" value="F:monooxygenase activity"/>
    <property type="evidence" value="ECO:0007669"/>
    <property type="project" value="UniProtKB-KW"/>
</dbReference>
<name>A0A4Q7NAQ8_9ACTN</name>
<comment type="caution">
    <text evidence="8">The sequence shown here is derived from an EMBL/GenBank/DDBJ whole genome shotgun (WGS) entry which is preliminary data.</text>
</comment>
<dbReference type="PANTHER" id="PTHR46696:SF1">
    <property type="entry name" value="CYTOCHROME P450 YJIB-RELATED"/>
    <property type="match status" value="1"/>
</dbReference>
<dbReference type="InterPro" id="IPR002397">
    <property type="entry name" value="Cyt_P450_B"/>
</dbReference>
<dbReference type="InterPro" id="IPR017972">
    <property type="entry name" value="Cyt_P450_CS"/>
</dbReference>
<accession>A0A4Q7NAQ8</accession>
<proteinExistence type="inferred from homology"/>
<evidence type="ECO:0000256" key="5">
    <source>
        <dbReference type="ARBA" id="ARBA00023004"/>
    </source>
</evidence>
<evidence type="ECO:0000256" key="3">
    <source>
        <dbReference type="ARBA" id="ARBA00022723"/>
    </source>
</evidence>
<dbReference type="GO" id="GO:0016705">
    <property type="term" value="F:oxidoreductase activity, acting on paired donors, with incorporation or reduction of molecular oxygen"/>
    <property type="evidence" value="ECO:0007669"/>
    <property type="project" value="InterPro"/>
</dbReference>
<dbReference type="SUPFAM" id="SSF48264">
    <property type="entry name" value="Cytochrome P450"/>
    <property type="match status" value="1"/>
</dbReference>
<gene>
    <name evidence="8" type="ORF">EV189_3796</name>
</gene>
<dbReference type="OrthoDB" id="5500002at2"/>
<dbReference type="Gene3D" id="1.10.630.10">
    <property type="entry name" value="Cytochrome P450"/>
    <property type="match status" value="1"/>
</dbReference>
<comment type="similarity">
    <text evidence="1 7">Belongs to the cytochrome P450 family.</text>
</comment>